<keyword evidence="1" id="KW-0472">Membrane</keyword>
<dbReference type="STRING" id="1586267.GCA_001418685_01100"/>
<gene>
    <name evidence="2" type="ORF">Ga0061079_10614</name>
</gene>
<evidence type="ECO:0008006" key="4">
    <source>
        <dbReference type="Google" id="ProtNLM"/>
    </source>
</evidence>
<dbReference type="OrthoDB" id="594989at2"/>
<keyword evidence="1" id="KW-0812">Transmembrane</keyword>
<organism evidence="2 3">
    <name type="scientific">Apibacter mensalis</name>
    <dbReference type="NCBI Taxonomy" id="1586267"/>
    <lineage>
        <taxon>Bacteria</taxon>
        <taxon>Pseudomonadati</taxon>
        <taxon>Bacteroidota</taxon>
        <taxon>Flavobacteriia</taxon>
        <taxon>Flavobacteriales</taxon>
        <taxon>Weeksellaceae</taxon>
        <taxon>Apibacter</taxon>
    </lineage>
</organism>
<dbReference type="EMBL" id="FCOR01000006">
    <property type="protein sequence ID" value="CVK16249.1"/>
    <property type="molecule type" value="Genomic_DNA"/>
</dbReference>
<dbReference type="AlphaFoldDB" id="A0A0X3AM40"/>
<keyword evidence="3" id="KW-1185">Reference proteome</keyword>
<proteinExistence type="predicted"/>
<keyword evidence="1" id="KW-1133">Transmembrane helix</keyword>
<name>A0A0X3AM40_9FLAO</name>
<reference evidence="2 3" key="1">
    <citation type="submission" date="2016-01" db="EMBL/GenBank/DDBJ databases">
        <authorList>
            <person name="McClelland M."/>
            <person name="Jain A."/>
            <person name="Saraogi P."/>
            <person name="Mendelson R."/>
            <person name="Westerman R."/>
            <person name="SanMiguel P."/>
            <person name="Csonka L."/>
        </authorList>
    </citation>
    <scope>NUCLEOTIDE SEQUENCE [LARGE SCALE GENOMIC DNA]</scope>
    <source>
        <strain evidence="2 3">R-53146</strain>
    </source>
</reference>
<feature type="transmembrane region" description="Helical" evidence="1">
    <location>
        <begin position="34"/>
        <end position="51"/>
    </location>
</feature>
<evidence type="ECO:0000313" key="3">
    <source>
        <dbReference type="Proteomes" id="UP000182761"/>
    </source>
</evidence>
<dbReference type="RefSeq" id="WP_055425457.1">
    <property type="nucleotide sequence ID" value="NZ_FCOR01000006.1"/>
</dbReference>
<evidence type="ECO:0000313" key="2">
    <source>
        <dbReference type="EMBL" id="CVK16249.1"/>
    </source>
</evidence>
<dbReference type="InterPro" id="IPR025635">
    <property type="entry name" value="DUF4293"/>
</dbReference>
<protein>
    <recommendedName>
        <fullName evidence="4">DUF4293 family protein</fullName>
    </recommendedName>
</protein>
<dbReference type="Pfam" id="PF14126">
    <property type="entry name" value="DUF4293"/>
    <property type="match status" value="1"/>
</dbReference>
<dbReference type="Proteomes" id="UP000182761">
    <property type="component" value="Unassembled WGS sequence"/>
</dbReference>
<feature type="transmembrane region" description="Helical" evidence="1">
    <location>
        <begin position="96"/>
        <end position="113"/>
    </location>
</feature>
<feature type="transmembrane region" description="Helical" evidence="1">
    <location>
        <begin position="63"/>
        <end position="80"/>
    </location>
</feature>
<evidence type="ECO:0000256" key="1">
    <source>
        <dbReference type="SAM" id="Phobius"/>
    </source>
</evidence>
<accession>A0A0X3AM40</accession>
<feature type="transmembrane region" description="Helical" evidence="1">
    <location>
        <begin position="7"/>
        <end position="28"/>
    </location>
</feature>
<sequence length="127" mass="14401">MIQRIQSIYLSLTGIIGLVVGYITDFIPDELTDMLLLFMIGLLAFVSLFCFKSRGVQRKINYLNIIINVVLIGFMVYDLLNSSGGRNFLPEKGVELLVPVLLIILLAMANKYINKDDKLVKSVDRFR</sequence>